<dbReference type="Proteomes" id="UP001234178">
    <property type="component" value="Unassembled WGS sequence"/>
</dbReference>
<reference evidence="1 2" key="1">
    <citation type="journal article" date="2023" name="Nucleic Acids Res.">
        <title>The hologenome of Daphnia magna reveals possible DNA methylation and microbiome-mediated evolution of the host genome.</title>
        <authorList>
            <person name="Chaturvedi A."/>
            <person name="Li X."/>
            <person name="Dhandapani V."/>
            <person name="Marshall H."/>
            <person name="Kissane S."/>
            <person name="Cuenca-Cambronero M."/>
            <person name="Asole G."/>
            <person name="Calvet F."/>
            <person name="Ruiz-Romero M."/>
            <person name="Marangio P."/>
            <person name="Guigo R."/>
            <person name="Rago D."/>
            <person name="Mirbahai L."/>
            <person name="Eastwood N."/>
            <person name="Colbourne J.K."/>
            <person name="Zhou J."/>
            <person name="Mallon E."/>
            <person name="Orsini L."/>
        </authorList>
    </citation>
    <scope>NUCLEOTIDE SEQUENCE [LARGE SCALE GENOMIC DNA]</scope>
    <source>
        <strain evidence="1">LRV0_1</strain>
    </source>
</reference>
<sequence>MTTEEFLAEYPPCSCLNRSSNTNSPVDVTPVKWIFTLTLKKGSLEVVRATRQFLPNISLCCVGIGAQTTFPRSLVEVQSARNQ</sequence>
<comment type="caution">
    <text evidence="1">The sequence shown here is derived from an EMBL/GenBank/DDBJ whole genome shotgun (WGS) entry which is preliminary data.</text>
</comment>
<dbReference type="EMBL" id="JAOYFB010000037">
    <property type="protein sequence ID" value="KAK4022090.1"/>
    <property type="molecule type" value="Genomic_DNA"/>
</dbReference>
<name>A0ABR0AAN5_9CRUS</name>
<organism evidence="1 2">
    <name type="scientific">Daphnia magna</name>
    <dbReference type="NCBI Taxonomy" id="35525"/>
    <lineage>
        <taxon>Eukaryota</taxon>
        <taxon>Metazoa</taxon>
        <taxon>Ecdysozoa</taxon>
        <taxon>Arthropoda</taxon>
        <taxon>Crustacea</taxon>
        <taxon>Branchiopoda</taxon>
        <taxon>Diplostraca</taxon>
        <taxon>Cladocera</taxon>
        <taxon>Anomopoda</taxon>
        <taxon>Daphniidae</taxon>
        <taxon>Daphnia</taxon>
    </lineage>
</organism>
<gene>
    <name evidence="1" type="ORF">OUZ56_007577</name>
</gene>
<evidence type="ECO:0000313" key="2">
    <source>
        <dbReference type="Proteomes" id="UP001234178"/>
    </source>
</evidence>
<keyword evidence="2" id="KW-1185">Reference proteome</keyword>
<proteinExistence type="predicted"/>
<accession>A0ABR0AAN5</accession>
<evidence type="ECO:0000313" key="1">
    <source>
        <dbReference type="EMBL" id="KAK4022090.1"/>
    </source>
</evidence>
<protein>
    <submittedName>
        <fullName evidence="1">Uncharacterized protein</fullName>
    </submittedName>
</protein>